<accession>A0A6J5L699</accession>
<gene>
    <name evidence="1" type="ORF">UFOVP101_49</name>
    <name evidence="2" type="ORF">UFOVP270_7</name>
</gene>
<proteinExistence type="predicted"/>
<dbReference type="EMBL" id="LR796285">
    <property type="protein sequence ID" value="CAB4134025.1"/>
    <property type="molecule type" value="Genomic_DNA"/>
</dbReference>
<protein>
    <submittedName>
        <fullName evidence="1">Uncharacterized protein</fullName>
    </submittedName>
</protein>
<reference evidence="1" key="1">
    <citation type="submission" date="2020-04" db="EMBL/GenBank/DDBJ databases">
        <authorList>
            <person name="Chiriac C."/>
            <person name="Salcher M."/>
            <person name="Ghai R."/>
            <person name="Kavagutti S V."/>
        </authorList>
    </citation>
    <scope>NUCLEOTIDE SEQUENCE</scope>
</reference>
<organism evidence="1">
    <name type="scientific">uncultured Caudovirales phage</name>
    <dbReference type="NCBI Taxonomy" id="2100421"/>
    <lineage>
        <taxon>Viruses</taxon>
        <taxon>Duplodnaviria</taxon>
        <taxon>Heunggongvirae</taxon>
        <taxon>Uroviricota</taxon>
        <taxon>Caudoviricetes</taxon>
        <taxon>Peduoviridae</taxon>
        <taxon>Maltschvirus</taxon>
        <taxon>Maltschvirus maltsch</taxon>
    </lineage>
</organism>
<evidence type="ECO:0000313" key="1">
    <source>
        <dbReference type="EMBL" id="CAB4128567.1"/>
    </source>
</evidence>
<dbReference type="EMBL" id="LR796232">
    <property type="protein sequence ID" value="CAB4128567.1"/>
    <property type="molecule type" value="Genomic_DNA"/>
</dbReference>
<sequence length="107" mass="12855">MKEIKMSQNEARVEEDFSIEDCLIRMDEVKWQLGVLQHEKNEITEKIKQFMGERDTLLDGYGRISITWKGGRPVRRFDLESFKKENPEAYSKYLKLQTQPRKFLVKR</sequence>
<evidence type="ECO:0000313" key="2">
    <source>
        <dbReference type="EMBL" id="CAB4134025.1"/>
    </source>
</evidence>
<name>A0A6J5L699_9CAUD</name>